<sequence length="329" mass="36418">MKKYPAYILTIALLMGIMLFNTSCGNNKGTPDDKAAAAADEAGDDKALQEKMSPYVEVINEVSKPLNKGYSYYLNYVQAETGEPLTKGAGVYFMPEIKNADAKLTAIENAAKAEPKADIDQYAAAYVTKAKEALNLHNQLAAYYQAKENLVDNHAKGLALHKDYIAALTDFKTTAQQVAAAYDKYYKEGNAKYIARLEQKGDKVRVAANLLMNEAEVLQSDFYAAIPAKGPITITPELEAVMTRTGEFQKLIAAFNTAEQSISEADKKKFFRAGTIFSFFSGKANTLLTQIRSVIDKLKQDPKADIGHEYESIGRSYDDMIQEFNRNQF</sequence>
<evidence type="ECO:0000256" key="1">
    <source>
        <dbReference type="SAM" id="SignalP"/>
    </source>
</evidence>
<gene>
    <name evidence="2" type="ORF">ACFS6H_19730</name>
</gene>
<organism evidence="2 3">
    <name type="scientific">Terrimonas rubra</name>
    <dbReference type="NCBI Taxonomy" id="1035890"/>
    <lineage>
        <taxon>Bacteria</taxon>
        <taxon>Pseudomonadati</taxon>
        <taxon>Bacteroidota</taxon>
        <taxon>Chitinophagia</taxon>
        <taxon>Chitinophagales</taxon>
        <taxon>Chitinophagaceae</taxon>
        <taxon>Terrimonas</taxon>
    </lineage>
</organism>
<dbReference type="InterPro" id="IPR024291">
    <property type="entry name" value="DUF3829"/>
</dbReference>
<evidence type="ECO:0000313" key="2">
    <source>
        <dbReference type="EMBL" id="MFD2921960.1"/>
    </source>
</evidence>
<dbReference type="Pfam" id="PF12889">
    <property type="entry name" value="DUF3829"/>
    <property type="match status" value="1"/>
</dbReference>
<feature type="chain" id="PRO_5045969609" evidence="1">
    <location>
        <begin position="26"/>
        <end position="329"/>
    </location>
</feature>
<dbReference type="Proteomes" id="UP001597511">
    <property type="component" value="Unassembled WGS sequence"/>
</dbReference>
<accession>A0ABW6A9E0</accession>
<keyword evidence="3" id="KW-1185">Reference proteome</keyword>
<protein>
    <submittedName>
        <fullName evidence="2">DUF3829 domain-containing protein</fullName>
    </submittedName>
</protein>
<dbReference type="RefSeq" id="WP_386103208.1">
    <property type="nucleotide sequence ID" value="NZ_JBHUOZ010000003.1"/>
</dbReference>
<keyword evidence="1" id="KW-0732">Signal</keyword>
<comment type="caution">
    <text evidence="2">The sequence shown here is derived from an EMBL/GenBank/DDBJ whole genome shotgun (WGS) entry which is preliminary data.</text>
</comment>
<proteinExistence type="predicted"/>
<reference evidence="3" key="1">
    <citation type="journal article" date="2019" name="Int. J. Syst. Evol. Microbiol.">
        <title>The Global Catalogue of Microorganisms (GCM) 10K type strain sequencing project: providing services to taxonomists for standard genome sequencing and annotation.</title>
        <authorList>
            <consortium name="The Broad Institute Genomics Platform"/>
            <consortium name="The Broad Institute Genome Sequencing Center for Infectious Disease"/>
            <person name="Wu L."/>
            <person name="Ma J."/>
        </authorList>
    </citation>
    <scope>NUCLEOTIDE SEQUENCE [LARGE SCALE GENOMIC DNA]</scope>
    <source>
        <strain evidence="3">KCTC 23299</strain>
    </source>
</reference>
<feature type="signal peptide" evidence="1">
    <location>
        <begin position="1"/>
        <end position="25"/>
    </location>
</feature>
<dbReference type="EMBL" id="JBHUOZ010000003">
    <property type="protein sequence ID" value="MFD2921960.1"/>
    <property type="molecule type" value="Genomic_DNA"/>
</dbReference>
<evidence type="ECO:0000313" key="3">
    <source>
        <dbReference type="Proteomes" id="UP001597511"/>
    </source>
</evidence>
<name>A0ABW6A9E0_9BACT</name>